<dbReference type="Pfam" id="PF20582">
    <property type="entry name" value="UPF0758_N"/>
    <property type="match status" value="1"/>
</dbReference>
<evidence type="ECO:0000256" key="3">
    <source>
        <dbReference type="ARBA" id="ARBA00022723"/>
    </source>
</evidence>
<proteinExistence type="inferred from homology"/>
<organism evidence="9 10">
    <name type="scientific">Dorea acetigenes</name>
    <dbReference type="NCBI Taxonomy" id="2981787"/>
    <lineage>
        <taxon>Bacteria</taxon>
        <taxon>Bacillati</taxon>
        <taxon>Bacillota</taxon>
        <taxon>Clostridia</taxon>
        <taxon>Lachnospirales</taxon>
        <taxon>Lachnospiraceae</taxon>
        <taxon>Dorea</taxon>
    </lineage>
</organism>
<comment type="similarity">
    <text evidence="1 7">Belongs to the UPF0758 family.</text>
</comment>
<keyword evidence="4" id="KW-0378">Hydrolase</keyword>
<dbReference type="InterPro" id="IPR020891">
    <property type="entry name" value="UPF0758_CS"/>
</dbReference>
<keyword evidence="5" id="KW-0862">Zinc</keyword>
<protein>
    <submittedName>
        <fullName evidence="9">DNA repair protein RadC</fullName>
    </submittedName>
</protein>
<evidence type="ECO:0000313" key="10">
    <source>
        <dbReference type="Proteomes" id="UP001652431"/>
    </source>
</evidence>
<dbReference type="InterPro" id="IPR046778">
    <property type="entry name" value="UPF0758_N"/>
</dbReference>
<evidence type="ECO:0000256" key="6">
    <source>
        <dbReference type="ARBA" id="ARBA00023049"/>
    </source>
</evidence>
<sequence length="233" mass="25762">MNQTNTMKDLLTAERPYEKCEHSGAGSLTDAELLAVLLRTGTKGENVLELSRRLLYEKGQGILGIHQLDMAQLRQMKGIGRVKAIQIACISELAKRLAKATASETLSFTCPASIAKYYMEEMRHEKQEHMKLLMLNSKSHLLGESDISKGTVNSSLITPRELFIEALQKNAVSIILLHNHPSGDPTPSRSDILITERIYQAGLLIGIDLLDHIIIGDNCYMSFSEAELLGTKG</sequence>
<evidence type="ECO:0000256" key="5">
    <source>
        <dbReference type="ARBA" id="ARBA00022833"/>
    </source>
</evidence>
<dbReference type="InterPro" id="IPR025657">
    <property type="entry name" value="RadC_JAB"/>
</dbReference>
<dbReference type="CDD" id="cd08071">
    <property type="entry name" value="MPN_DUF2466"/>
    <property type="match status" value="1"/>
</dbReference>
<dbReference type="PANTHER" id="PTHR30471:SF3">
    <property type="entry name" value="UPF0758 PROTEIN YEES-RELATED"/>
    <property type="match status" value="1"/>
</dbReference>
<dbReference type="PANTHER" id="PTHR30471">
    <property type="entry name" value="DNA REPAIR PROTEIN RADC"/>
    <property type="match status" value="1"/>
</dbReference>
<dbReference type="Pfam" id="PF04002">
    <property type="entry name" value="RadC"/>
    <property type="match status" value="1"/>
</dbReference>
<keyword evidence="10" id="KW-1185">Reference proteome</keyword>
<reference evidence="9 10" key="1">
    <citation type="journal article" date="2021" name="ISME Commun">
        <title>Automated analysis of genomic sequences facilitates high-throughput and comprehensive description of bacteria.</title>
        <authorList>
            <person name="Hitch T.C.A."/>
        </authorList>
    </citation>
    <scope>NUCLEOTIDE SEQUENCE [LARGE SCALE GENOMIC DNA]</scope>
    <source>
        <strain evidence="9 10">Sanger_03</strain>
    </source>
</reference>
<evidence type="ECO:0000256" key="2">
    <source>
        <dbReference type="ARBA" id="ARBA00022670"/>
    </source>
</evidence>
<dbReference type="InterPro" id="IPR037518">
    <property type="entry name" value="MPN"/>
</dbReference>
<keyword evidence="3" id="KW-0479">Metal-binding</keyword>
<keyword evidence="2" id="KW-0645">Protease</keyword>
<evidence type="ECO:0000256" key="4">
    <source>
        <dbReference type="ARBA" id="ARBA00022801"/>
    </source>
</evidence>
<dbReference type="PROSITE" id="PS01302">
    <property type="entry name" value="UPF0758"/>
    <property type="match status" value="1"/>
</dbReference>
<dbReference type="Gene3D" id="3.40.140.10">
    <property type="entry name" value="Cytidine Deaminase, domain 2"/>
    <property type="match status" value="1"/>
</dbReference>
<dbReference type="NCBIfam" id="NF000642">
    <property type="entry name" value="PRK00024.1"/>
    <property type="match status" value="1"/>
</dbReference>
<evidence type="ECO:0000313" key="9">
    <source>
        <dbReference type="EMBL" id="MCU6685500.1"/>
    </source>
</evidence>
<dbReference type="InterPro" id="IPR001405">
    <property type="entry name" value="UPF0758"/>
</dbReference>
<dbReference type="EMBL" id="JAOQJU010000002">
    <property type="protein sequence ID" value="MCU6685500.1"/>
    <property type="molecule type" value="Genomic_DNA"/>
</dbReference>
<dbReference type="RefSeq" id="WP_158368558.1">
    <property type="nucleotide sequence ID" value="NZ_JAOQJU010000002.1"/>
</dbReference>
<feature type="domain" description="MPN" evidence="8">
    <location>
        <begin position="107"/>
        <end position="229"/>
    </location>
</feature>
<keyword evidence="6" id="KW-0482">Metalloprotease</keyword>
<name>A0ABT2RJG2_9FIRM</name>
<evidence type="ECO:0000259" key="8">
    <source>
        <dbReference type="PROSITE" id="PS50249"/>
    </source>
</evidence>
<dbReference type="PROSITE" id="PS50249">
    <property type="entry name" value="MPN"/>
    <property type="match status" value="1"/>
</dbReference>
<gene>
    <name evidence="9" type="primary">radC</name>
    <name evidence="9" type="ORF">OCV99_02835</name>
</gene>
<evidence type="ECO:0000256" key="1">
    <source>
        <dbReference type="ARBA" id="ARBA00010243"/>
    </source>
</evidence>
<accession>A0ABT2RJG2</accession>
<dbReference type="NCBIfam" id="TIGR00608">
    <property type="entry name" value="radc"/>
    <property type="match status" value="1"/>
</dbReference>
<comment type="caution">
    <text evidence="9">The sequence shown here is derived from an EMBL/GenBank/DDBJ whole genome shotgun (WGS) entry which is preliminary data.</text>
</comment>
<dbReference type="Proteomes" id="UP001652431">
    <property type="component" value="Unassembled WGS sequence"/>
</dbReference>
<evidence type="ECO:0000256" key="7">
    <source>
        <dbReference type="RuleBase" id="RU003797"/>
    </source>
</evidence>